<dbReference type="KEGG" id="tmai:FVE67_03490"/>
<dbReference type="Proteomes" id="UP000501253">
    <property type="component" value="Chromosome"/>
</dbReference>
<evidence type="ECO:0000313" key="2">
    <source>
        <dbReference type="Proteomes" id="UP000501253"/>
    </source>
</evidence>
<accession>A0A6H1WRR8</accession>
<evidence type="ECO:0000313" key="1">
    <source>
        <dbReference type="EMBL" id="QJA05915.1"/>
    </source>
</evidence>
<proteinExistence type="predicted"/>
<dbReference type="RefSeq" id="WP_168719269.1">
    <property type="nucleotide sequence ID" value="NZ_CP042909.1"/>
</dbReference>
<dbReference type="AlphaFoldDB" id="A0A6H1WRR8"/>
<gene>
    <name evidence="1" type="ORF">FVE67_03490</name>
</gene>
<keyword evidence="2" id="KW-1185">Reference proteome</keyword>
<name>A0A6H1WRR8_9BACT</name>
<dbReference type="EMBL" id="CP042909">
    <property type="protein sequence ID" value="QJA05915.1"/>
    <property type="molecule type" value="Genomic_DNA"/>
</dbReference>
<sequence>MKVRYFLPLIFLGLLWACAPKALYLLDVTEPVIPPDSPQRPWIMIGSRKWGSSKLFQKFCLKGEFRKILKEARLPEEKQRELFEAACGPERSTAAFVRAYYSLDDEARINLREKLENHGYILNEFPC</sequence>
<reference evidence="1 2" key="1">
    <citation type="submission" date="2019-08" db="EMBL/GenBank/DDBJ databases">
        <title>Complete genome sequence of Thermosulfurimonas marina SU872T, an anaerobic thermophilic chemolithoautotrophic bacterium isolated from a shallow marine hydrothermal vent.</title>
        <authorList>
            <person name="Allioux M."/>
            <person name="Jebbar M."/>
            <person name="Slobodkina G."/>
            <person name="Slobodkin A."/>
            <person name="Moalic Y."/>
            <person name="Frolova A."/>
            <person name="Shao Z."/>
            <person name="Alain K."/>
        </authorList>
    </citation>
    <scope>NUCLEOTIDE SEQUENCE [LARGE SCALE GENOMIC DNA]</scope>
    <source>
        <strain evidence="1 2">SU872</strain>
    </source>
</reference>
<protein>
    <submittedName>
        <fullName evidence="1">Uncharacterized protein</fullName>
    </submittedName>
</protein>
<organism evidence="1 2">
    <name type="scientific">Thermosulfurimonas marina</name>
    <dbReference type="NCBI Taxonomy" id="2047767"/>
    <lineage>
        <taxon>Bacteria</taxon>
        <taxon>Pseudomonadati</taxon>
        <taxon>Thermodesulfobacteriota</taxon>
        <taxon>Thermodesulfobacteria</taxon>
        <taxon>Thermodesulfobacteriales</taxon>
        <taxon>Thermodesulfobacteriaceae</taxon>
        <taxon>Thermosulfurimonas</taxon>
    </lineage>
</organism>